<accession>A0A5J4SKX0</accession>
<dbReference type="PANTHER" id="PTHR37842:SF2">
    <property type="entry name" value="GYLCOSYL HYDROLASE 115 C-TERMINAL DOMAIN-CONTAINING PROTEIN"/>
    <property type="match status" value="1"/>
</dbReference>
<organism evidence="3">
    <name type="scientific">termite gut metagenome</name>
    <dbReference type="NCBI Taxonomy" id="433724"/>
    <lineage>
        <taxon>unclassified sequences</taxon>
        <taxon>metagenomes</taxon>
        <taxon>organismal metagenomes</taxon>
    </lineage>
</organism>
<dbReference type="Pfam" id="PF15979">
    <property type="entry name" value="Glyco_hydro_115"/>
    <property type="match status" value="1"/>
</dbReference>
<dbReference type="Gene3D" id="3.20.20.520">
    <property type="entry name" value="Glycosyl hydrolase family 115"/>
    <property type="match status" value="1"/>
</dbReference>
<dbReference type="InterPro" id="IPR029018">
    <property type="entry name" value="Hex-like_dom2"/>
</dbReference>
<dbReference type="AlphaFoldDB" id="A0A5J4SKX0"/>
<dbReference type="InterPro" id="IPR031924">
    <property type="entry name" value="GH115"/>
</dbReference>
<dbReference type="SUPFAM" id="SSF55545">
    <property type="entry name" value="beta-N-acetylhexosaminidase-like domain"/>
    <property type="match status" value="1"/>
</dbReference>
<dbReference type="Gene3D" id="2.60.120.1620">
    <property type="match status" value="1"/>
</dbReference>
<evidence type="ECO:0000313" key="3">
    <source>
        <dbReference type="EMBL" id="KAA6346462.1"/>
    </source>
</evidence>
<dbReference type="InterPro" id="IPR029058">
    <property type="entry name" value="AB_hydrolase_fold"/>
</dbReference>
<dbReference type="Gene3D" id="3.30.379.10">
    <property type="entry name" value="Chitobiase/beta-hexosaminidase domain 2-like"/>
    <property type="match status" value="1"/>
</dbReference>
<gene>
    <name evidence="3" type="ORF">EZS27_006042</name>
</gene>
<dbReference type="EMBL" id="SNRY01000130">
    <property type="protein sequence ID" value="KAA6346462.1"/>
    <property type="molecule type" value="Genomic_DNA"/>
</dbReference>
<reference evidence="3" key="1">
    <citation type="submission" date="2019-03" db="EMBL/GenBank/DDBJ databases">
        <title>Single cell metagenomics reveals metabolic interactions within the superorganism composed of flagellate Streblomastix strix and complex community of Bacteroidetes bacteria on its surface.</title>
        <authorList>
            <person name="Treitli S.C."/>
            <person name="Kolisko M."/>
            <person name="Husnik F."/>
            <person name="Keeling P."/>
            <person name="Hampl V."/>
        </authorList>
    </citation>
    <scope>NUCLEOTIDE SEQUENCE</scope>
    <source>
        <strain evidence="3">STM</strain>
    </source>
</reference>
<sequence>MIHQYILTMKTYCLYFILFLFVETSAFAADPFVFTKGSSSWFPLALKGMPASIMTDVSDKGVLRAVNDLHEDLKRVTNCLPLTYLANAVIIGTVGQSALIDRLIKEGKIDRNDLAGKFEKYIIQTVENPVKGVDKGLVIAGSDKRGTIYGIYEVSQQIGVSPWYWWADVPALHQENLYVKPGKYTDGEPAVKYRGIFINDEAPAFQGWCVEKFGGVNSKMYEHMFELILRLKGNFLWPAMWGNAFYDDDPINGVLANEMGIVIGTSHHEPMGRAHDEWRRYGKGEWNYEKNPDTLREFWHSGMERMKDYEAVVTVGMRGDGDEPMSAETNIAFLEKIIKDQRRIIEQVTGKKVEETPQVWALYKEVQDYYDKGMRVPDDVTLLLCDDNWGNVRKLPNVKMPKRKGGYGMYYHFDYVGGPRNYKWINVSQIQRIWEQMNLTYSHGVDKLWVVNVGDLKPMEFPISFFLDMAWNPGSFNADNLLLYTETWCARQFGKKYAAEAARLLNLYTKYNSRVTPEILNDQTYRLDNYNEWETVVNDYKDLALDALRLYNLLPVAYRDAFDELVLFPINGMCNLYEMYYAVAMNRYYAQSYDMRANGYAGKVKECFARDSLLTVHYNKEIANGKWAHQMDQIRIGYTSWQQPFRNIMPQVEYVYRQEPEEKRFIEKDGYLSIEACNFARAQGAGAIRWQVVPDLGRTQSSVTTFPQNVYPEDNEEVFLEYDLQTVSSGNVEIHVWLAPTLNFNANKGLRYALSFDGGKEEIVNFNGHYDGLLGSWQGERIIKQATKMKVSHAGHHTLRVRVLEPGIVFEKIMLDFGGLKPSYLGAPESQYVTGSPFPAFPPVGVTTRLDHDQMTAQMELEYPVLPSRKEDFEKNHAKRIKDLGSDVKLQPQKAEEPEGNCVWDSEYHWLAGNAMRYQGVDESSADGYMPRKVLHLPVDAESLVALCAPRPLFIGSGDLTKGDAWVDPYGLYLTALAASPVYELLGKKGIVMDDTMSYHSMNKAVTPEAKDSYKLLRTERIASGPGRYGA</sequence>
<dbReference type="Gene3D" id="3.40.50.1820">
    <property type="entry name" value="alpha/beta hydrolase"/>
    <property type="match status" value="1"/>
</dbReference>
<evidence type="ECO:0000259" key="2">
    <source>
        <dbReference type="Pfam" id="PF17829"/>
    </source>
</evidence>
<name>A0A5J4SKX0_9ZZZZ</name>
<dbReference type="Gene3D" id="1.20.58.2150">
    <property type="match status" value="1"/>
</dbReference>
<comment type="caution">
    <text evidence="3">The sequence shown here is derived from an EMBL/GenBank/DDBJ whole genome shotgun (WGS) entry which is preliminary data.</text>
</comment>
<feature type="domain" description="Gylcosyl hydrolase 115 C-terminal" evidence="2">
    <location>
        <begin position="665"/>
        <end position="829"/>
    </location>
</feature>
<dbReference type="Pfam" id="PF17829">
    <property type="entry name" value="GH115_C"/>
    <property type="match status" value="1"/>
</dbReference>
<dbReference type="InterPro" id="IPR042301">
    <property type="entry name" value="GH115_sf"/>
</dbReference>
<proteinExistence type="predicted"/>
<evidence type="ECO:0000256" key="1">
    <source>
        <dbReference type="ARBA" id="ARBA00022801"/>
    </source>
</evidence>
<dbReference type="GO" id="GO:0016787">
    <property type="term" value="F:hydrolase activity"/>
    <property type="evidence" value="ECO:0007669"/>
    <property type="project" value="UniProtKB-KW"/>
</dbReference>
<dbReference type="InterPro" id="IPR041437">
    <property type="entry name" value="GH115_C"/>
</dbReference>
<protein>
    <recommendedName>
        <fullName evidence="2">Gylcosyl hydrolase 115 C-terminal domain-containing protein</fullName>
    </recommendedName>
</protein>
<dbReference type="PANTHER" id="PTHR37842">
    <property type="match status" value="1"/>
</dbReference>
<keyword evidence="1" id="KW-0378">Hydrolase</keyword>